<protein>
    <submittedName>
        <fullName evidence="1">Uncharacterized protein</fullName>
    </submittedName>
</protein>
<evidence type="ECO:0000313" key="2">
    <source>
        <dbReference type="Proteomes" id="UP000790709"/>
    </source>
</evidence>
<organism evidence="1 2">
    <name type="scientific">Leucogyrophana mollusca</name>
    <dbReference type="NCBI Taxonomy" id="85980"/>
    <lineage>
        <taxon>Eukaryota</taxon>
        <taxon>Fungi</taxon>
        <taxon>Dikarya</taxon>
        <taxon>Basidiomycota</taxon>
        <taxon>Agaricomycotina</taxon>
        <taxon>Agaricomycetes</taxon>
        <taxon>Agaricomycetidae</taxon>
        <taxon>Boletales</taxon>
        <taxon>Boletales incertae sedis</taxon>
        <taxon>Leucogyrophana</taxon>
    </lineage>
</organism>
<sequence>MTEWPPRPLEIEMPDAAGVPESGAELPGTTTRTQTLKIMMQSRSSRTRGAWMPSVSWSASGGGGARTRSRGVEPCFSLLRRIAPLRCSPRV</sequence>
<comment type="caution">
    <text evidence="1">The sequence shown here is derived from an EMBL/GenBank/DDBJ whole genome shotgun (WGS) entry which is preliminary data.</text>
</comment>
<name>A0ACB8BK63_9AGAM</name>
<accession>A0ACB8BK63</accession>
<gene>
    <name evidence="1" type="ORF">BV22DRAFT_377842</name>
</gene>
<evidence type="ECO:0000313" key="1">
    <source>
        <dbReference type="EMBL" id="KAH7926129.1"/>
    </source>
</evidence>
<dbReference type="Proteomes" id="UP000790709">
    <property type="component" value="Unassembled WGS sequence"/>
</dbReference>
<keyword evidence="2" id="KW-1185">Reference proteome</keyword>
<reference evidence="1" key="1">
    <citation type="journal article" date="2021" name="New Phytol.">
        <title>Evolutionary innovations through gain and loss of genes in the ectomycorrhizal Boletales.</title>
        <authorList>
            <person name="Wu G."/>
            <person name="Miyauchi S."/>
            <person name="Morin E."/>
            <person name="Kuo A."/>
            <person name="Drula E."/>
            <person name="Varga T."/>
            <person name="Kohler A."/>
            <person name="Feng B."/>
            <person name="Cao Y."/>
            <person name="Lipzen A."/>
            <person name="Daum C."/>
            <person name="Hundley H."/>
            <person name="Pangilinan J."/>
            <person name="Johnson J."/>
            <person name="Barry K."/>
            <person name="LaButti K."/>
            <person name="Ng V."/>
            <person name="Ahrendt S."/>
            <person name="Min B."/>
            <person name="Choi I.G."/>
            <person name="Park H."/>
            <person name="Plett J.M."/>
            <person name="Magnuson J."/>
            <person name="Spatafora J.W."/>
            <person name="Nagy L.G."/>
            <person name="Henrissat B."/>
            <person name="Grigoriev I.V."/>
            <person name="Yang Z.L."/>
            <person name="Xu J."/>
            <person name="Martin F.M."/>
        </authorList>
    </citation>
    <scope>NUCLEOTIDE SEQUENCE</scope>
    <source>
        <strain evidence="1">KUC20120723A-06</strain>
    </source>
</reference>
<dbReference type="EMBL" id="MU266388">
    <property type="protein sequence ID" value="KAH7926129.1"/>
    <property type="molecule type" value="Genomic_DNA"/>
</dbReference>
<proteinExistence type="predicted"/>